<feature type="compositionally biased region" description="Low complexity" evidence="1">
    <location>
        <begin position="513"/>
        <end position="526"/>
    </location>
</feature>
<feature type="region of interest" description="Disordered" evidence="1">
    <location>
        <begin position="470"/>
        <end position="796"/>
    </location>
</feature>
<sequence>MLDPPPQLNLNLESGSLSLSSSLPATPTTPNAPLDSKPKKTNPLNDLIDTEKGYIDLLGGVIKKVAAAWSRSNLPPPQLDSMFRSIESVYRSNRSLHSKLKEIGTTSPKALGDLLIRWVDDLEGPYSNYCSKYCTGFDEWEPVQSNIRLGPILATFSAANPPPAATHPDSSLWTLDTLFLLPRTRLKYYKKLYSRLLKSTQPGRSDHRLLVDALEKLEKLLATLDERANIKAGSPITSPSSVPPVLEPEDEVVIDMTARSSVPDPSSLRASDPDVAPSSEGSSVRGSGTSDFERLSQGAPSTATSRASSSTLTMPVSDLERRLSAQRTLDIFTMTPKMVRLQMCPPTLTFTRELRCSVDLNIRFTPRSTGVEVVHKRGHVFLLSDLFLVSERMTAEERAEHGSNGADMWLCYPPLAGKVLRVSDMPGEDQSLQIHIMRKEILILTLDSVEARNQLFNDFKECIEFASSVGPQSKQLPPPVPALPGVVKSNTSPLPPPPSSDMSPGSERDSGVPSIPSTRTSSPPIINDYSRQSSASPRTPERGPSPRSSSGMDSITGQLANMATSPDYARRMSPPVAGPGTVFPPFAGGPVGPGQVFAPARSTSIGHGPGSPTGPPPHPHMQSYHSPPQMPPNQLPNQPPNQPPHMYPNPNGQQQMFAPQPMHRPYGPPGEAPLPPVPPRPPSEPYQNGIRKSPSTRSLNAQHEMHARSAPPVPHMPPYIPPGGYPPNAGPPNHYLPRVGSNGSFHPPPPQSPRSPGQLRPVLPSSQFKRAVSAAQSFIDPSPPNSPVEETPRFPSGPVTSTISATMKCKVFLKQQHAQWKSLGSAKLKLYRQDPTNIKQLVVEAENKDHSVLISTIVLTDGVERVGKTGVAIELSDKGARTGIVYMLQLRNEQSAGGLFDSLLEGSDRSGLK</sequence>
<dbReference type="PANTHER" id="PTHR45924">
    <property type="entry name" value="FI17866P1"/>
    <property type="match status" value="1"/>
</dbReference>
<dbReference type="AlphaFoldDB" id="A0AAW0E4R2"/>
<feature type="region of interest" description="Disordered" evidence="1">
    <location>
        <begin position="259"/>
        <end position="319"/>
    </location>
</feature>
<dbReference type="GO" id="GO:0005085">
    <property type="term" value="F:guanyl-nucleotide exchange factor activity"/>
    <property type="evidence" value="ECO:0007669"/>
    <property type="project" value="InterPro"/>
</dbReference>
<feature type="region of interest" description="Disordered" evidence="1">
    <location>
        <begin position="1"/>
        <end position="45"/>
    </location>
</feature>
<feature type="compositionally biased region" description="Pro residues" evidence="1">
    <location>
        <begin position="711"/>
        <end position="730"/>
    </location>
</feature>
<evidence type="ECO:0000313" key="4">
    <source>
        <dbReference type="Proteomes" id="UP001383192"/>
    </source>
</evidence>
<keyword evidence="4" id="KW-1185">Reference proteome</keyword>
<organism evidence="3 4">
    <name type="scientific">Paramarasmius palmivorus</name>
    <dbReference type="NCBI Taxonomy" id="297713"/>
    <lineage>
        <taxon>Eukaryota</taxon>
        <taxon>Fungi</taxon>
        <taxon>Dikarya</taxon>
        <taxon>Basidiomycota</taxon>
        <taxon>Agaricomycotina</taxon>
        <taxon>Agaricomycetes</taxon>
        <taxon>Agaricomycetidae</taxon>
        <taxon>Agaricales</taxon>
        <taxon>Marasmiineae</taxon>
        <taxon>Marasmiaceae</taxon>
        <taxon>Paramarasmius</taxon>
    </lineage>
</organism>
<feature type="compositionally biased region" description="Pro residues" evidence="1">
    <location>
        <begin position="666"/>
        <end position="684"/>
    </location>
</feature>
<feature type="compositionally biased region" description="Pro residues" evidence="1">
    <location>
        <begin position="628"/>
        <end position="647"/>
    </location>
</feature>
<name>A0AAW0E4R2_9AGAR</name>
<evidence type="ECO:0000313" key="3">
    <source>
        <dbReference type="EMBL" id="KAK7058887.1"/>
    </source>
</evidence>
<feature type="compositionally biased region" description="Low complexity" evidence="1">
    <location>
        <begin position="483"/>
        <end position="492"/>
    </location>
</feature>
<feature type="compositionally biased region" description="Polar residues" evidence="1">
    <location>
        <begin position="551"/>
        <end position="564"/>
    </location>
</feature>
<reference evidence="3 4" key="1">
    <citation type="submission" date="2024-01" db="EMBL/GenBank/DDBJ databases">
        <title>A draft genome for a cacao thread blight-causing isolate of Paramarasmius palmivorus.</title>
        <authorList>
            <person name="Baruah I.K."/>
            <person name="Bukari Y."/>
            <person name="Amoako-Attah I."/>
            <person name="Meinhardt L.W."/>
            <person name="Bailey B.A."/>
            <person name="Cohen S.P."/>
        </authorList>
    </citation>
    <scope>NUCLEOTIDE SEQUENCE [LARGE SCALE GENOMIC DNA]</scope>
    <source>
        <strain evidence="3 4">GH-12</strain>
    </source>
</reference>
<dbReference type="SUPFAM" id="SSF48065">
    <property type="entry name" value="DBL homology domain (DH-domain)"/>
    <property type="match status" value="1"/>
</dbReference>
<proteinExistence type="predicted"/>
<dbReference type="SMART" id="SM00325">
    <property type="entry name" value="RhoGEF"/>
    <property type="match status" value="1"/>
</dbReference>
<protein>
    <recommendedName>
        <fullName evidence="2">DH domain-containing protein</fullName>
    </recommendedName>
</protein>
<dbReference type="InterPro" id="IPR035899">
    <property type="entry name" value="DBL_dom_sf"/>
</dbReference>
<dbReference type="Pfam" id="PF00621">
    <property type="entry name" value="RhoGEF"/>
    <property type="match status" value="1"/>
</dbReference>
<feature type="compositionally biased region" description="Low complexity" evidence="1">
    <location>
        <begin position="8"/>
        <end position="23"/>
    </location>
</feature>
<comment type="caution">
    <text evidence="3">The sequence shown here is derived from an EMBL/GenBank/DDBJ whole genome shotgun (WGS) entry which is preliminary data.</text>
</comment>
<dbReference type="PROSITE" id="PS50010">
    <property type="entry name" value="DH_2"/>
    <property type="match status" value="1"/>
</dbReference>
<dbReference type="Gene3D" id="1.20.900.10">
    <property type="entry name" value="Dbl homology (DH) domain"/>
    <property type="match status" value="1"/>
</dbReference>
<evidence type="ECO:0000259" key="2">
    <source>
        <dbReference type="PROSITE" id="PS50010"/>
    </source>
</evidence>
<accession>A0AAW0E4R2</accession>
<feature type="domain" description="DH" evidence="2">
    <location>
        <begin position="39"/>
        <end position="227"/>
    </location>
</feature>
<feature type="compositionally biased region" description="Polar residues" evidence="1">
    <location>
        <begin position="279"/>
        <end position="290"/>
    </location>
</feature>
<feature type="compositionally biased region" description="Low complexity" evidence="1">
    <location>
        <begin position="299"/>
        <end position="311"/>
    </location>
</feature>
<evidence type="ECO:0000256" key="1">
    <source>
        <dbReference type="SAM" id="MobiDB-lite"/>
    </source>
</evidence>
<dbReference type="InterPro" id="IPR000219">
    <property type="entry name" value="DH_dom"/>
</dbReference>
<gene>
    <name evidence="3" type="ORF">VNI00_001511</name>
</gene>
<dbReference type="EMBL" id="JAYKXP010000004">
    <property type="protein sequence ID" value="KAK7058887.1"/>
    <property type="molecule type" value="Genomic_DNA"/>
</dbReference>
<dbReference type="PANTHER" id="PTHR45924:SF2">
    <property type="entry name" value="FI17866P1"/>
    <property type="match status" value="1"/>
</dbReference>
<dbReference type="GO" id="GO:0031267">
    <property type="term" value="F:small GTPase binding"/>
    <property type="evidence" value="ECO:0007669"/>
    <property type="project" value="TreeGrafter"/>
</dbReference>
<feature type="compositionally biased region" description="Low complexity" evidence="1">
    <location>
        <begin position="578"/>
        <end position="606"/>
    </location>
</feature>
<dbReference type="Proteomes" id="UP001383192">
    <property type="component" value="Unassembled WGS sequence"/>
</dbReference>